<evidence type="ECO:0000313" key="2">
    <source>
        <dbReference type="Proteomes" id="UP000308600"/>
    </source>
</evidence>
<reference evidence="1 2" key="1">
    <citation type="journal article" date="2019" name="Nat. Ecol. Evol.">
        <title>Megaphylogeny resolves global patterns of mushroom evolution.</title>
        <authorList>
            <person name="Varga T."/>
            <person name="Krizsan K."/>
            <person name="Foldi C."/>
            <person name="Dima B."/>
            <person name="Sanchez-Garcia M."/>
            <person name="Sanchez-Ramirez S."/>
            <person name="Szollosi G.J."/>
            <person name="Szarkandi J.G."/>
            <person name="Papp V."/>
            <person name="Albert L."/>
            <person name="Andreopoulos W."/>
            <person name="Angelini C."/>
            <person name="Antonin V."/>
            <person name="Barry K.W."/>
            <person name="Bougher N.L."/>
            <person name="Buchanan P."/>
            <person name="Buyck B."/>
            <person name="Bense V."/>
            <person name="Catcheside P."/>
            <person name="Chovatia M."/>
            <person name="Cooper J."/>
            <person name="Damon W."/>
            <person name="Desjardin D."/>
            <person name="Finy P."/>
            <person name="Geml J."/>
            <person name="Haridas S."/>
            <person name="Hughes K."/>
            <person name="Justo A."/>
            <person name="Karasinski D."/>
            <person name="Kautmanova I."/>
            <person name="Kiss B."/>
            <person name="Kocsube S."/>
            <person name="Kotiranta H."/>
            <person name="LaButti K.M."/>
            <person name="Lechner B.E."/>
            <person name="Liimatainen K."/>
            <person name="Lipzen A."/>
            <person name="Lukacs Z."/>
            <person name="Mihaltcheva S."/>
            <person name="Morgado L.N."/>
            <person name="Niskanen T."/>
            <person name="Noordeloos M.E."/>
            <person name="Ohm R.A."/>
            <person name="Ortiz-Santana B."/>
            <person name="Ovrebo C."/>
            <person name="Racz N."/>
            <person name="Riley R."/>
            <person name="Savchenko A."/>
            <person name="Shiryaev A."/>
            <person name="Soop K."/>
            <person name="Spirin V."/>
            <person name="Szebenyi C."/>
            <person name="Tomsovsky M."/>
            <person name="Tulloss R.E."/>
            <person name="Uehling J."/>
            <person name="Grigoriev I.V."/>
            <person name="Vagvolgyi C."/>
            <person name="Papp T."/>
            <person name="Martin F.M."/>
            <person name="Miettinen O."/>
            <person name="Hibbett D.S."/>
            <person name="Nagy L.G."/>
        </authorList>
    </citation>
    <scope>NUCLEOTIDE SEQUENCE [LARGE SCALE GENOMIC DNA]</scope>
    <source>
        <strain evidence="1 2">NL-1719</strain>
    </source>
</reference>
<accession>A0ACD3B996</accession>
<evidence type="ECO:0000313" key="1">
    <source>
        <dbReference type="EMBL" id="TFK74204.1"/>
    </source>
</evidence>
<sequence length="106" mass="12213">MSLPHTYKRSAGLWIIVSLPPVYINRLVLRAFPLNLRHGFHLPAIIPLGYSRHLRFCYSFHRGEARTPHLLMAKADCASDTIDTLHQTSPITTLFNIINILLKIYY</sequence>
<organism evidence="1 2">
    <name type="scientific">Pluteus cervinus</name>
    <dbReference type="NCBI Taxonomy" id="181527"/>
    <lineage>
        <taxon>Eukaryota</taxon>
        <taxon>Fungi</taxon>
        <taxon>Dikarya</taxon>
        <taxon>Basidiomycota</taxon>
        <taxon>Agaricomycotina</taxon>
        <taxon>Agaricomycetes</taxon>
        <taxon>Agaricomycetidae</taxon>
        <taxon>Agaricales</taxon>
        <taxon>Pluteineae</taxon>
        <taxon>Pluteaceae</taxon>
        <taxon>Pluteus</taxon>
    </lineage>
</organism>
<name>A0ACD3B996_9AGAR</name>
<dbReference type="EMBL" id="ML208269">
    <property type="protein sequence ID" value="TFK74204.1"/>
    <property type="molecule type" value="Genomic_DNA"/>
</dbReference>
<protein>
    <submittedName>
        <fullName evidence="1">Uncharacterized protein</fullName>
    </submittedName>
</protein>
<gene>
    <name evidence="1" type="ORF">BDN72DRAFT_76722</name>
</gene>
<proteinExistence type="predicted"/>
<dbReference type="Proteomes" id="UP000308600">
    <property type="component" value="Unassembled WGS sequence"/>
</dbReference>
<keyword evidence="2" id="KW-1185">Reference proteome</keyword>